<dbReference type="EC" id="4.1.1.48" evidence="8"/>
<dbReference type="PANTHER" id="PTHR22854:SF2">
    <property type="entry name" value="INDOLE-3-GLYCEROL-PHOSPHATE SYNTHASE"/>
    <property type="match status" value="1"/>
</dbReference>
<dbReference type="InterPro" id="IPR045186">
    <property type="entry name" value="Indole-3-glycerol_P_synth"/>
</dbReference>
<dbReference type="PANTHER" id="PTHR22854">
    <property type="entry name" value="TRYPTOPHAN BIOSYNTHESIS PROTEIN"/>
    <property type="match status" value="1"/>
</dbReference>
<dbReference type="CDD" id="cd00331">
    <property type="entry name" value="IGPS"/>
    <property type="match status" value="1"/>
</dbReference>
<dbReference type="Pfam" id="PF00218">
    <property type="entry name" value="IGPS"/>
    <property type="match status" value="1"/>
</dbReference>
<proteinExistence type="inferred from homology"/>
<organism evidence="10 11">
    <name type="scientific">Brachyspira aalborgi</name>
    <dbReference type="NCBI Taxonomy" id="29522"/>
    <lineage>
        <taxon>Bacteria</taxon>
        <taxon>Pseudomonadati</taxon>
        <taxon>Spirochaetota</taxon>
        <taxon>Spirochaetia</taxon>
        <taxon>Brachyspirales</taxon>
        <taxon>Brachyspiraceae</taxon>
        <taxon>Brachyspira</taxon>
    </lineage>
</organism>
<comment type="catalytic activity">
    <reaction evidence="1 8">
        <text>1-(2-carboxyphenylamino)-1-deoxy-D-ribulose 5-phosphate + H(+) = (1S,2R)-1-C-(indol-3-yl)glycerol 3-phosphate + CO2 + H2O</text>
        <dbReference type="Rhea" id="RHEA:23476"/>
        <dbReference type="ChEBI" id="CHEBI:15377"/>
        <dbReference type="ChEBI" id="CHEBI:15378"/>
        <dbReference type="ChEBI" id="CHEBI:16526"/>
        <dbReference type="ChEBI" id="CHEBI:58613"/>
        <dbReference type="ChEBI" id="CHEBI:58866"/>
        <dbReference type="EC" id="4.1.1.48"/>
    </reaction>
</comment>
<dbReference type="HAMAP" id="MF_00134_B">
    <property type="entry name" value="IGPS_B"/>
    <property type="match status" value="1"/>
</dbReference>
<evidence type="ECO:0000256" key="1">
    <source>
        <dbReference type="ARBA" id="ARBA00001633"/>
    </source>
</evidence>
<sequence>MNILDKICETTKERIEKEKQKISLIEVRKIAESIKRAEKENYFNFEKAIGKKEKINFICEIKKASPSKGIISEDFDYIKIAKDYQKAKADAISCLTEPHYFLGADEYLKEVKETVNIPILRKDFIIDEYMIYQSKNIKADAILLIASVLDKYKLKDYFEIANSLGLSSLFEIHNEEELEKILNLNPRIIGVNNRNLKTFEVDINNSVRLRKLIPNNIIFVSESGIKNRNDIKILEENKTNAVLIGETLMIKKDKEKEIKKLRGIID</sequence>
<evidence type="ECO:0000256" key="7">
    <source>
        <dbReference type="ARBA" id="ARBA00023239"/>
    </source>
</evidence>
<dbReference type="EMBL" id="SAXT01000003">
    <property type="protein sequence ID" value="TXJ12639.1"/>
    <property type="molecule type" value="Genomic_DNA"/>
</dbReference>
<evidence type="ECO:0000256" key="5">
    <source>
        <dbReference type="ARBA" id="ARBA00022822"/>
    </source>
</evidence>
<keyword evidence="4 8" id="KW-0210">Decarboxylase</keyword>
<comment type="pathway">
    <text evidence="2 8">Amino-acid biosynthesis; L-tryptophan biosynthesis; L-tryptophan from chorismate: step 4/5.</text>
</comment>
<gene>
    <name evidence="8 10" type="primary">trpC</name>
    <name evidence="10" type="ORF">EPJ80_03270</name>
</gene>
<comment type="caution">
    <text evidence="10">The sequence shown here is derived from an EMBL/GenBank/DDBJ whole genome shotgun (WGS) entry which is preliminary data.</text>
</comment>
<dbReference type="GO" id="GO:0004640">
    <property type="term" value="F:phosphoribosylanthranilate isomerase activity"/>
    <property type="evidence" value="ECO:0007669"/>
    <property type="project" value="TreeGrafter"/>
</dbReference>
<feature type="domain" description="Indole-3-glycerol phosphate synthase" evidence="9">
    <location>
        <begin position="4"/>
        <end position="261"/>
    </location>
</feature>
<dbReference type="GO" id="GO:0000162">
    <property type="term" value="P:L-tryptophan biosynthetic process"/>
    <property type="evidence" value="ECO:0007669"/>
    <property type="project" value="UniProtKB-UniRule"/>
</dbReference>
<keyword evidence="3 8" id="KW-0028">Amino-acid biosynthesis</keyword>
<protein>
    <recommendedName>
        <fullName evidence="8">Indole-3-glycerol phosphate synthase</fullName>
        <shortName evidence="8">IGPS</shortName>
        <ecNumber evidence="8">4.1.1.48</ecNumber>
    </recommendedName>
</protein>
<dbReference type="NCBIfam" id="NF001377">
    <property type="entry name" value="PRK00278.2-4"/>
    <property type="match status" value="1"/>
</dbReference>
<dbReference type="SUPFAM" id="SSF51366">
    <property type="entry name" value="Ribulose-phoshate binding barrel"/>
    <property type="match status" value="1"/>
</dbReference>
<reference evidence="10 11" key="1">
    <citation type="journal article" date="1992" name="Lakartidningen">
        <title>[Penicillin V and not amoxicillin is the first choice preparation in acute otitis].</title>
        <authorList>
            <person name="Kamme C."/>
            <person name="Lundgren K."/>
            <person name="Prellner K."/>
        </authorList>
    </citation>
    <scope>NUCLEOTIDE SEQUENCE [LARGE SCALE GENOMIC DNA]</scope>
    <source>
        <strain evidence="10 11">W1</strain>
    </source>
</reference>
<keyword evidence="7 8" id="KW-0456">Lyase</keyword>
<evidence type="ECO:0000256" key="8">
    <source>
        <dbReference type="HAMAP-Rule" id="MF_00134"/>
    </source>
</evidence>
<dbReference type="RefSeq" id="WP_147757891.1">
    <property type="nucleotide sequence ID" value="NZ_SAXT01000003.1"/>
</dbReference>
<dbReference type="Proteomes" id="UP000325116">
    <property type="component" value="Unassembled WGS sequence"/>
</dbReference>
<dbReference type="FunFam" id="3.20.20.70:FF:000024">
    <property type="entry name" value="Indole-3-glycerol phosphate synthase"/>
    <property type="match status" value="1"/>
</dbReference>
<dbReference type="AlphaFoldDB" id="A0A5C8CH91"/>
<evidence type="ECO:0000256" key="3">
    <source>
        <dbReference type="ARBA" id="ARBA00022605"/>
    </source>
</evidence>
<dbReference type="Gene3D" id="3.20.20.70">
    <property type="entry name" value="Aldolase class I"/>
    <property type="match status" value="1"/>
</dbReference>
<dbReference type="PROSITE" id="PS00614">
    <property type="entry name" value="IGPS"/>
    <property type="match status" value="1"/>
</dbReference>
<name>A0A5C8CH91_9SPIR</name>
<evidence type="ECO:0000259" key="9">
    <source>
        <dbReference type="Pfam" id="PF00218"/>
    </source>
</evidence>
<evidence type="ECO:0000256" key="2">
    <source>
        <dbReference type="ARBA" id="ARBA00004696"/>
    </source>
</evidence>
<evidence type="ECO:0000313" key="10">
    <source>
        <dbReference type="EMBL" id="TXJ12639.1"/>
    </source>
</evidence>
<evidence type="ECO:0000313" key="11">
    <source>
        <dbReference type="Proteomes" id="UP000325116"/>
    </source>
</evidence>
<dbReference type="InterPro" id="IPR013798">
    <property type="entry name" value="Indole-3-glycerol_P_synth_dom"/>
</dbReference>
<keyword evidence="6 8" id="KW-0057">Aromatic amino acid biosynthesis</keyword>
<dbReference type="InterPro" id="IPR011060">
    <property type="entry name" value="RibuloseP-bd_barrel"/>
</dbReference>
<dbReference type="InterPro" id="IPR001468">
    <property type="entry name" value="Indole-3-GlycerolPSynthase_CS"/>
</dbReference>
<evidence type="ECO:0000256" key="4">
    <source>
        <dbReference type="ARBA" id="ARBA00022793"/>
    </source>
</evidence>
<evidence type="ECO:0000256" key="6">
    <source>
        <dbReference type="ARBA" id="ARBA00023141"/>
    </source>
</evidence>
<comment type="similarity">
    <text evidence="8">Belongs to the TrpC family.</text>
</comment>
<keyword evidence="5 8" id="KW-0822">Tryptophan biosynthesis</keyword>
<dbReference type="UniPathway" id="UPA00035">
    <property type="reaction ID" value="UER00043"/>
</dbReference>
<dbReference type="InterPro" id="IPR013785">
    <property type="entry name" value="Aldolase_TIM"/>
</dbReference>
<dbReference type="GO" id="GO:0004425">
    <property type="term" value="F:indole-3-glycerol-phosphate synthase activity"/>
    <property type="evidence" value="ECO:0007669"/>
    <property type="project" value="UniProtKB-UniRule"/>
</dbReference>
<accession>A0A5C8CH91</accession>